<dbReference type="EMBL" id="PQFF01000128">
    <property type="protein sequence ID" value="RHZ80308.1"/>
    <property type="molecule type" value="Genomic_DNA"/>
</dbReference>
<gene>
    <name evidence="1" type="ORF">Glove_137g78</name>
</gene>
<protein>
    <submittedName>
        <fullName evidence="1">Uncharacterized protein</fullName>
    </submittedName>
</protein>
<dbReference type="OrthoDB" id="2379186at2759"/>
<dbReference type="AlphaFoldDB" id="A0A397J0U7"/>
<reference evidence="1 2" key="1">
    <citation type="submission" date="2018-08" db="EMBL/GenBank/DDBJ databases">
        <title>Genome and evolution of the arbuscular mycorrhizal fungus Diversispora epigaea (formerly Glomus versiforme) and its bacterial endosymbionts.</title>
        <authorList>
            <person name="Sun X."/>
            <person name="Fei Z."/>
            <person name="Harrison M."/>
        </authorList>
    </citation>
    <scope>NUCLEOTIDE SEQUENCE [LARGE SCALE GENOMIC DNA]</scope>
    <source>
        <strain evidence="1 2">IT104</strain>
    </source>
</reference>
<proteinExistence type="predicted"/>
<organism evidence="1 2">
    <name type="scientific">Diversispora epigaea</name>
    <dbReference type="NCBI Taxonomy" id="1348612"/>
    <lineage>
        <taxon>Eukaryota</taxon>
        <taxon>Fungi</taxon>
        <taxon>Fungi incertae sedis</taxon>
        <taxon>Mucoromycota</taxon>
        <taxon>Glomeromycotina</taxon>
        <taxon>Glomeromycetes</taxon>
        <taxon>Diversisporales</taxon>
        <taxon>Diversisporaceae</taxon>
        <taxon>Diversispora</taxon>
    </lineage>
</organism>
<keyword evidence="2" id="KW-1185">Reference proteome</keyword>
<evidence type="ECO:0000313" key="1">
    <source>
        <dbReference type="EMBL" id="RHZ80308.1"/>
    </source>
</evidence>
<dbReference type="STRING" id="1348612.A0A397J0U7"/>
<comment type="caution">
    <text evidence="1">The sequence shown here is derived from an EMBL/GenBank/DDBJ whole genome shotgun (WGS) entry which is preliminary data.</text>
</comment>
<name>A0A397J0U7_9GLOM</name>
<accession>A0A397J0U7</accession>
<sequence>MSANCFFVALNPTKVFQNDADLYFQTINIFLPQKSELLDWASLQLWSKYISFIALPPDTGTTEDSLHAFWDMLVVKPLKIGSPDGKHNRNTSSTRKLRPDLSYLILDACLARGEEKSLDIEGDPAKELIEKLVWTYGQCPYIFGYYAQ</sequence>
<evidence type="ECO:0000313" key="2">
    <source>
        <dbReference type="Proteomes" id="UP000266861"/>
    </source>
</evidence>
<dbReference type="Proteomes" id="UP000266861">
    <property type="component" value="Unassembled WGS sequence"/>
</dbReference>